<organism evidence="4 5">
    <name type="scientific">Sarocladium strictum</name>
    <name type="common">Black bundle disease fungus</name>
    <name type="synonym">Acremonium strictum</name>
    <dbReference type="NCBI Taxonomy" id="5046"/>
    <lineage>
        <taxon>Eukaryota</taxon>
        <taxon>Fungi</taxon>
        <taxon>Dikarya</taxon>
        <taxon>Ascomycota</taxon>
        <taxon>Pezizomycotina</taxon>
        <taxon>Sordariomycetes</taxon>
        <taxon>Hypocreomycetidae</taxon>
        <taxon>Hypocreales</taxon>
        <taxon>Sarocladiaceae</taxon>
        <taxon>Sarocladium</taxon>
    </lineage>
</organism>
<evidence type="ECO:0000256" key="1">
    <source>
        <dbReference type="ARBA" id="ARBA00022801"/>
    </source>
</evidence>
<sequence length="200" mass="21006">MLTLQVLTLSLASAVLVAGQTVCPEIPARGTSEPNFEAGDGKFGVIVGDPVVSNTTAALPGARGYPVQYPASAAIITGVRRGARDVVSRLRAQSALCPNQTFSLVGYSQGAAVMHAAAEDIPAALYPKIKSLVMFGDGVLRLGAERARFPAGLDEKTRQVCADGDPTCDPEGECTFFHLTYVRPEYIDPAVDFIVSGFTS</sequence>
<evidence type="ECO:0000256" key="3">
    <source>
        <dbReference type="SAM" id="SignalP"/>
    </source>
</evidence>
<name>A0AA39LAJ4_SARSR</name>
<dbReference type="Pfam" id="PF01083">
    <property type="entry name" value="Cutinase"/>
    <property type="match status" value="1"/>
</dbReference>
<dbReference type="InterPro" id="IPR029058">
    <property type="entry name" value="AB_hydrolase_fold"/>
</dbReference>
<evidence type="ECO:0000313" key="4">
    <source>
        <dbReference type="EMBL" id="KAK0390631.1"/>
    </source>
</evidence>
<evidence type="ECO:0000256" key="2">
    <source>
        <dbReference type="ARBA" id="ARBA00023157"/>
    </source>
</evidence>
<protein>
    <recommendedName>
        <fullName evidence="6">Cutinase</fullName>
    </recommendedName>
</protein>
<keyword evidence="5" id="KW-1185">Reference proteome</keyword>
<proteinExistence type="predicted"/>
<keyword evidence="2" id="KW-1015">Disulfide bond</keyword>
<comment type="caution">
    <text evidence="4">The sequence shown here is derived from an EMBL/GenBank/DDBJ whole genome shotgun (WGS) entry which is preliminary data.</text>
</comment>
<accession>A0AA39LAJ4</accession>
<feature type="signal peptide" evidence="3">
    <location>
        <begin position="1"/>
        <end position="19"/>
    </location>
</feature>
<keyword evidence="3" id="KW-0732">Signal</keyword>
<dbReference type="EMBL" id="JAPDFR010000001">
    <property type="protein sequence ID" value="KAK0390631.1"/>
    <property type="molecule type" value="Genomic_DNA"/>
</dbReference>
<evidence type="ECO:0000313" key="5">
    <source>
        <dbReference type="Proteomes" id="UP001175261"/>
    </source>
</evidence>
<dbReference type="GO" id="GO:0052689">
    <property type="term" value="F:carboxylic ester hydrolase activity"/>
    <property type="evidence" value="ECO:0007669"/>
    <property type="project" value="UniProtKB-ARBA"/>
</dbReference>
<dbReference type="PANTHER" id="PTHR33630:SF9">
    <property type="entry name" value="CUTINASE 4"/>
    <property type="match status" value="1"/>
</dbReference>
<dbReference type="InterPro" id="IPR000675">
    <property type="entry name" value="Cutinase/axe"/>
</dbReference>
<evidence type="ECO:0008006" key="6">
    <source>
        <dbReference type="Google" id="ProtNLM"/>
    </source>
</evidence>
<keyword evidence="1" id="KW-0378">Hydrolase</keyword>
<dbReference type="Proteomes" id="UP001175261">
    <property type="component" value="Unassembled WGS sequence"/>
</dbReference>
<dbReference type="SUPFAM" id="SSF53474">
    <property type="entry name" value="alpha/beta-Hydrolases"/>
    <property type="match status" value="1"/>
</dbReference>
<feature type="chain" id="PRO_5041417319" description="Cutinase" evidence="3">
    <location>
        <begin position="20"/>
        <end position="200"/>
    </location>
</feature>
<dbReference type="SMART" id="SM01110">
    <property type="entry name" value="Cutinase"/>
    <property type="match status" value="1"/>
</dbReference>
<dbReference type="PANTHER" id="PTHR33630">
    <property type="entry name" value="CUTINASE RV1984C-RELATED-RELATED"/>
    <property type="match status" value="1"/>
</dbReference>
<reference evidence="4" key="1">
    <citation type="submission" date="2022-10" db="EMBL/GenBank/DDBJ databases">
        <title>Determination and structural analysis of whole genome sequence of Sarocladium strictum F4-1.</title>
        <authorList>
            <person name="Hu L."/>
            <person name="Jiang Y."/>
        </authorList>
    </citation>
    <scope>NUCLEOTIDE SEQUENCE</scope>
    <source>
        <strain evidence="4">F4-1</strain>
    </source>
</reference>
<dbReference type="Gene3D" id="3.40.50.1820">
    <property type="entry name" value="alpha/beta hydrolase"/>
    <property type="match status" value="1"/>
</dbReference>
<gene>
    <name evidence="4" type="ORF">NLU13_0135</name>
</gene>
<dbReference type="AlphaFoldDB" id="A0AA39LAJ4"/>